<dbReference type="CDD" id="cd02440">
    <property type="entry name" value="AdoMet_MTases"/>
    <property type="match status" value="1"/>
</dbReference>
<dbReference type="EMBL" id="JACXIY010000034">
    <property type="protein sequence ID" value="MBD2871694.1"/>
    <property type="molecule type" value="Genomic_DNA"/>
</dbReference>
<dbReference type="InterPro" id="IPR013216">
    <property type="entry name" value="Methyltransf_11"/>
</dbReference>
<evidence type="ECO:0000256" key="3">
    <source>
        <dbReference type="ARBA" id="ARBA00022679"/>
    </source>
</evidence>
<accession>A0A927CPB7</accession>
<dbReference type="Gene3D" id="3.40.50.150">
    <property type="entry name" value="Vaccinia Virus protein VP39"/>
    <property type="match status" value="1"/>
</dbReference>
<dbReference type="InterPro" id="IPR029063">
    <property type="entry name" value="SAM-dependent_MTases_sf"/>
</dbReference>
<keyword evidence="2 5" id="KW-0489">Methyltransferase</keyword>
<evidence type="ECO:0000313" key="6">
    <source>
        <dbReference type="Proteomes" id="UP000632125"/>
    </source>
</evidence>
<reference evidence="5" key="1">
    <citation type="submission" date="2020-09" db="EMBL/GenBank/DDBJ databases">
        <title>A novel bacterium of genus Paenibacillus, isolated from South China Sea.</title>
        <authorList>
            <person name="Huang H."/>
            <person name="Mo K."/>
            <person name="Hu Y."/>
        </authorList>
    </citation>
    <scope>NUCLEOTIDE SEQUENCE</scope>
    <source>
        <strain evidence="5">IB182493</strain>
    </source>
</reference>
<keyword evidence="6" id="KW-1185">Reference proteome</keyword>
<dbReference type="PANTHER" id="PTHR44942:SF4">
    <property type="entry name" value="METHYLTRANSFERASE TYPE 11 DOMAIN-CONTAINING PROTEIN"/>
    <property type="match status" value="1"/>
</dbReference>
<evidence type="ECO:0000256" key="2">
    <source>
        <dbReference type="ARBA" id="ARBA00022603"/>
    </source>
</evidence>
<dbReference type="SUPFAM" id="SSF53335">
    <property type="entry name" value="S-adenosyl-L-methionine-dependent methyltransferases"/>
    <property type="match status" value="1"/>
</dbReference>
<gene>
    <name evidence="5" type="ORF">IDH41_24190</name>
</gene>
<evidence type="ECO:0000313" key="5">
    <source>
        <dbReference type="EMBL" id="MBD2871694.1"/>
    </source>
</evidence>
<dbReference type="GO" id="GO:0032259">
    <property type="term" value="P:methylation"/>
    <property type="evidence" value="ECO:0007669"/>
    <property type="project" value="UniProtKB-KW"/>
</dbReference>
<dbReference type="Proteomes" id="UP000632125">
    <property type="component" value="Unassembled WGS sequence"/>
</dbReference>
<keyword evidence="3" id="KW-0808">Transferase</keyword>
<dbReference type="InterPro" id="IPR051052">
    <property type="entry name" value="Diverse_substrate_MTase"/>
</dbReference>
<organism evidence="5 6">
    <name type="scientific">Paenibacillus arenilitoris</name>
    <dbReference type="NCBI Taxonomy" id="2772299"/>
    <lineage>
        <taxon>Bacteria</taxon>
        <taxon>Bacillati</taxon>
        <taxon>Bacillota</taxon>
        <taxon>Bacilli</taxon>
        <taxon>Bacillales</taxon>
        <taxon>Paenibacillaceae</taxon>
        <taxon>Paenibacillus</taxon>
    </lineage>
</organism>
<dbReference type="PANTHER" id="PTHR44942">
    <property type="entry name" value="METHYLTRANSF_11 DOMAIN-CONTAINING PROTEIN"/>
    <property type="match status" value="1"/>
</dbReference>
<comment type="caution">
    <text evidence="5">The sequence shown here is derived from an EMBL/GenBank/DDBJ whole genome shotgun (WGS) entry which is preliminary data.</text>
</comment>
<dbReference type="RefSeq" id="WP_190865718.1">
    <property type="nucleotide sequence ID" value="NZ_JACXIY010000034.1"/>
</dbReference>
<proteinExistence type="inferred from homology"/>
<dbReference type="GO" id="GO:0008757">
    <property type="term" value="F:S-adenosylmethionine-dependent methyltransferase activity"/>
    <property type="evidence" value="ECO:0007669"/>
    <property type="project" value="InterPro"/>
</dbReference>
<dbReference type="AlphaFoldDB" id="A0A927CPB7"/>
<protein>
    <submittedName>
        <fullName evidence="5">Class I SAM-dependent methyltransferase</fullName>
    </submittedName>
</protein>
<evidence type="ECO:0000259" key="4">
    <source>
        <dbReference type="Pfam" id="PF08241"/>
    </source>
</evidence>
<evidence type="ECO:0000256" key="1">
    <source>
        <dbReference type="ARBA" id="ARBA00008361"/>
    </source>
</evidence>
<feature type="domain" description="Methyltransferase type 11" evidence="4">
    <location>
        <begin position="49"/>
        <end position="142"/>
    </location>
</feature>
<dbReference type="Pfam" id="PF08241">
    <property type="entry name" value="Methyltransf_11"/>
    <property type="match status" value="1"/>
</dbReference>
<sequence length="278" mass="32066">MSVKNDAMKLRESFEQAASIYQQARPDYPDSLFDDLIHAANLNPGDRLLEVGCATGKATLPLAKRGFKITCIELGAELAAVARQNLAGMDVDVINGNFEDWQPETENGFDLVYAATAWKWMDPEVRYRKAWQLLRPGGYLAFWNADHVFPDGGDPFFREIQTVYYELGEGKSVDDNDWPRPGELSEQRDEMERSGLFEVVHLRYFDWERIYDAEAYVKLLETFSGHILMEGWKRDKLFNEIRIRLNRRPEKSVRRHWGAVLQVARRIKSNATDITVSV</sequence>
<name>A0A927CPB7_9BACL</name>
<comment type="similarity">
    <text evidence="1">Belongs to the methyltransferase superfamily.</text>
</comment>